<gene>
    <name evidence="2" type="ORF">CPZ25_017255</name>
</gene>
<dbReference type="InterPro" id="IPR014731">
    <property type="entry name" value="ETF_asu_C"/>
</dbReference>
<dbReference type="Gene3D" id="3.40.50.1220">
    <property type="entry name" value="TPP-binding domain"/>
    <property type="match status" value="1"/>
</dbReference>
<dbReference type="InterPro" id="IPR029035">
    <property type="entry name" value="DHS-like_NAD/FAD-binding_dom"/>
</dbReference>
<dbReference type="SUPFAM" id="SSF52467">
    <property type="entry name" value="DHS-like NAD/FAD-binding domain"/>
    <property type="match status" value="1"/>
</dbReference>
<reference evidence="2 3" key="1">
    <citation type="submission" date="2018-05" db="EMBL/GenBank/DDBJ databases">
        <title>Genome comparison of Eubacterium sp.</title>
        <authorList>
            <person name="Feng Y."/>
            <person name="Sanchez-Andrea I."/>
            <person name="Stams A.J.M."/>
            <person name="De Vos W.M."/>
        </authorList>
    </citation>
    <scope>NUCLEOTIDE SEQUENCE [LARGE SCALE GENOMIC DNA]</scope>
    <source>
        <strain evidence="2 3">YI</strain>
    </source>
</reference>
<dbReference type="Proteomes" id="UP000218387">
    <property type="component" value="Chromosome"/>
</dbReference>
<dbReference type="InterPro" id="IPR001308">
    <property type="entry name" value="ETF_a/FixB"/>
</dbReference>
<dbReference type="KEGG" id="emt:CPZ25_017255"/>
<accession>A0A4P9CE61</accession>
<protein>
    <submittedName>
        <fullName evidence="2">Electron transfer flavoprotein subunit alpha/FixB family protein</fullName>
    </submittedName>
</protein>
<dbReference type="PANTHER" id="PTHR43153">
    <property type="entry name" value="ELECTRON TRANSFER FLAVOPROTEIN ALPHA"/>
    <property type="match status" value="1"/>
</dbReference>
<name>A0A4P9CE61_EUBML</name>
<dbReference type="GO" id="GO:0009055">
    <property type="term" value="F:electron transfer activity"/>
    <property type="evidence" value="ECO:0007669"/>
    <property type="project" value="InterPro"/>
</dbReference>
<dbReference type="GO" id="GO:0033539">
    <property type="term" value="P:fatty acid beta-oxidation using acyl-CoA dehydrogenase"/>
    <property type="evidence" value="ECO:0007669"/>
    <property type="project" value="TreeGrafter"/>
</dbReference>
<feature type="domain" description="Electron transfer flavoprotein alpha subunit C-terminal" evidence="1">
    <location>
        <begin position="196"/>
        <end position="274"/>
    </location>
</feature>
<evidence type="ECO:0000313" key="2">
    <source>
        <dbReference type="EMBL" id="QCT73002.1"/>
    </source>
</evidence>
<dbReference type="Gene3D" id="3.40.50.620">
    <property type="entry name" value="HUPs"/>
    <property type="match status" value="1"/>
</dbReference>
<dbReference type="InterPro" id="IPR014729">
    <property type="entry name" value="Rossmann-like_a/b/a_fold"/>
</dbReference>
<dbReference type="EMBL" id="CP029487">
    <property type="protein sequence ID" value="QCT73002.1"/>
    <property type="molecule type" value="Genomic_DNA"/>
</dbReference>
<evidence type="ECO:0000259" key="1">
    <source>
        <dbReference type="Pfam" id="PF00766"/>
    </source>
</evidence>
<sequence>MKVVCVFTREDDILKTAGRINAFISGFVAKGVQREAWYLGDGTEDVAETACCATGINRMVRCPVGGEALPENLLDSLEALYQERKPELLFFTGEAGALAVRLSLRIGGACLTGCRAVGEDEDGFWVRRQVYNSHADAVCRPQGRPLVLSVSKAGPVSESPVGETEQAAITEVSPVLKHYGYCLDRKLKASREKNPLEEAKLVLVGGRGLGSRENYERLKQLARAWGGACGCTRAAAINGWADVADIIGQSGHVLRAELCVTLGVSGAAPFMAGVENVKELVAVNNDPDAPVFKGANYGIVGDALEVLEAWEKQAEEQRHEN</sequence>
<organism evidence="2 3">
    <name type="scientific">Eubacterium maltosivorans</name>
    <dbReference type="NCBI Taxonomy" id="2041044"/>
    <lineage>
        <taxon>Bacteria</taxon>
        <taxon>Bacillati</taxon>
        <taxon>Bacillota</taxon>
        <taxon>Clostridia</taxon>
        <taxon>Eubacteriales</taxon>
        <taxon>Eubacteriaceae</taxon>
        <taxon>Eubacterium</taxon>
    </lineage>
</organism>
<dbReference type="SUPFAM" id="SSF52402">
    <property type="entry name" value="Adenine nucleotide alpha hydrolases-like"/>
    <property type="match status" value="1"/>
</dbReference>
<dbReference type="AlphaFoldDB" id="A0A4P9CE61"/>
<dbReference type="PANTHER" id="PTHR43153:SF1">
    <property type="entry name" value="ELECTRON TRANSFER FLAVOPROTEIN SUBUNIT ALPHA, MITOCHONDRIAL"/>
    <property type="match status" value="1"/>
</dbReference>
<dbReference type="RefSeq" id="WP_096920083.1">
    <property type="nucleotide sequence ID" value="NZ_CP029487.1"/>
</dbReference>
<keyword evidence="3" id="KW-1185">Reference proteome</keyword>
<evidence type="ECO:0000313" key="3">
    <source>
        <dbReference type="Proteomes" id="UP000218387"/>
    </source>
</evidence>
<dbReference type="GO" id="GO:0050660">
    <property type="term" value="F:flavin adenine dinucleotide binding"/>
    <property type="evidence" value="ECO:0007669"/>
    <property type="project" value="InterPro"/>
</dbReference>
<proteinExistence type="predicted"/>
<dbReference type="Pfam" id="PF00766">
    <property type="entry name" value="ETF_alpha"/>
    <property type="match status" value="1"/>
</dbReference>